<dbReference type="AlphaFoldDB" id="A0A164P1G5"/>
<dbReference type="InterPro" id="IPR009729">
    <property type="entry name" value="Gal-3-0_sulfotransfrase"/>
</dbReference>
<evidence type="ECO:0000256" key="7">
    <source>
        <dbReference type="ARBA" id="ARBA00023034"/>
    </source>
</evidence>
<evidence type="ECO:0000256" key="1">
    <source>
        <dbReference type="ARBA" id="ARBA00004323"/>
    </source>
</evidence>
<keyword evidence="7" id="KW-0333">Golgi apparatus</keyword>
<evidence type="ECO:0000313" key="13">
    <source>
        <dbReference type="Proteomes" id="UP000076858"/>
    </source>
</evidence>
<keyword evidence="5" id="KW-0735">Signal-anchor</keyword>
<feature type="compositionally biased region" description="Basic and acidic residues" evidence="10">
    <location>
        <begin position="67"/>
        <end position="77"/>
    </location>
</feature>
<keyword evidence="3" id="KW-0808">Transferase</keyword>
<dbReference type="STRING" id="35525.A0A164P1G5"/>
<feature type="transmembrane region" description="Helical" evidence="11">
    <location>
        <begin position="377"/>
        <end position="399"/>
    </location>
</feature>
<keyword evidence="8 11" id="KW-0472">Membrane</keyword>
<dbReference type="Gene3D" id="3.40.50.300">
    <property type="entry name" value="P-loop containing nucleotide triphosphate hydrolases"/>
    <property type="match status" value="1"/>
</dbReference>
<name>A0A164P1G5_9CRUS</name>
<evidence type="ECO:0000256" key="5">
    <source>
        <dbReference type="ARBA" id="ARBA00022968"/>
    </source>
</evidence>
<comment type="subcellular location">
    <subcellularLocation>
        <location evidence="1">Golgi apparatus membrane</location>
        <topology evidence="1">Single-pass type II membrane protein</topology>
    </subcellularLocation>
</comment>
<evidence type="ECO:0000256" key="11">
    <source>
        <dbReference type="SAM" id="Phobius"/>
    </source>
</evidence>
<feature type="compositionally biased region" description="Basic and acidic residues" evidence="10">
    <location>
        <begin position="35"/>
        <end position="46"/>
    </location>
</feature>
<dbReference type="GO" id="GO:0001733">
    <property type="term" value="F:galactosylceramide sulfotransferase activity"/>
    <property type="evidence" value="ECO:0007669"/>
    <property type="project" value="InterPro"/>
</dbReference>
<protein>
    <submittedName>
        <fullName evidence="12">Uncharacterized protein</fullName>
    </submittedName>
</protein>
<feature type="transmembrane region" description="Helical" evidence="11">
    <location>
        <begin position="406"/>
        <end position="424"/>
    </location>
</feature>
<keyword evidence="4 11" id="KW-0812">Transmembrane</keyword>
<accession>A0A164P1G5</accession>
<feature type="region of interest" description="Disordered" evidence="10">
    <location>
        <begin position="67"/>
        <end position="86"/>
    </location>
</feature>
<feature type="region of interest" description="Disordered" evidence="10">
    <location>
        <begin position="35"/>
        <end position="59"/>
    </location>
</feature>
<proteinExistence type="inferred from homology"/>
<evidence type="ECO:0000256" key="3">
    <source>
        <dbReference type="ARBA" id="ARBA00022679"/>
    </source>
</evidence>
<dbReference type="GO" id="GO:0009247">
    <property type="term" value="P:glycolipid biosynthetic process"/>
    <property type="evidence" value="ECO:0007669"/>
    <property type="project" value="InterPro"/>
</dbReference>
<keyword evidence="6 11" id="KW-1133">Transmembrane helix</keyword>
<gene>
    <name evidence="12" type="ORF">APZ42_030123</name>
</gene>
<dbReference type="Pfam" id="PF06990">
    <property type="entry name" value="Gal-3-0_sulfotr"/>
    <property type="match status" value="1"/>
</dbReference>
<evidence type="ECO:0000256" key="8">
    <source>
        <dbReference type="ARBA" id="ARBA00023136"/>
    </source>
</evidence>
<evidence type="ECO:0000256" key="2">
    <source>
        <dbReference type="ARBA" id="ARBA00008124"/>
    </source>
</evidence>
<dbReference type="Proteomes" id="UP000076858">
    <property type="component" value="Unassembled WGS sequence"/>
</dbReference>
<dbReference type="PANTHER" id="PTHR14647">
    <property type="entry name" value="GALACTOSE-3-O-SULFOTRANSFERASE"/>
    <property type="match status" value="1"/>
</dbReference>
<dbReference type="PANTHER" id="PTHR14647:SF87">
    <property type="entry name" value="PUTATIVE-RELATED"/>
    <property type="match status" value="1"/>
</dbReference>
<evidence type="ECO:0000256" key="6">
    <source>
        <dbReference type="ARBA" id="ARBA00022989"/>
    </source>
</evidence>
<comment type="similarity">
    <text evidence="2">Belongs to the galactose-3-O-sulfotransferase family.</text>
</comment>
<evidence type="ECO:0000256" key="4">
    <source>
        <dbReference type="ARBA" id="ARBA00022692"/>
    </source>
</evidence>
<organism evidence="12 13">
    <name type="scientific">Daphnia magna</name>
    <dbReference type="NCBI Taxonomy" id="35525"/>
    <lineage>
        <taxon>Eukaryota</taxon>
        <taxon>Metazoa</taxon>
        <taxon>Ecdysozoa</taxon>
        <taxon>Arthropoda</taxon>
        <taxon>Crustacea</taxon>
        <taxon>Branchiopoda</taxon>
        <taxon>Diplostraca</taxon>
        <taxon>Cladocera</taxon>
        <taxon>Anomopoda</taxon>
        <taxon>Daphniidae</taxon>
        <taxon>Daphnia</taxon>
    </lineage>
</organism>
<dbReference type="InterPro" id="IPR027417">
    <property type="entry name" value="P-loop_NTPase"/>
</dbReference>
<sequence>MFSNDLHQLKLYRDQLTDEILTVDAFQKIRKKMWEKGDHSAAEEPKPNYVGGGERQSRRLKEKQVLLKDESQNKDQTLKPLQPVKKPTAKEKQMFDLLNNENTLQKIAEQKALSNTNPRTDDNSAQEVQQCDRILLDTNGNVEEVPRHSRKRVHSKGSSTVELINEASAASEVQQCDQLLLDTSVNVEEVPRHSRKRVHSKGASQVELVDEASAASTSTVDIEFGKNTPFTKVQKLSSSSASSAISETEWSEKQIFFRGLGPWSRATSIYSGDLVAQPHTPIDATVYKEMGPPITSNETVTFNGITEFEDSDPTRPARFPITQEVIDLIPAKSKKTDSHFVASLLRLVYSEEYLATHTMGANLTGKESMDEKKLAQIIVLVVIGCYLIASMFGASVLFNHRLCKKGFFLVISCCLIVLATQRIPSQYSKLLQPQEYISSRKFAFLKSHKCASTVVENIIFRFAWNNKMNVVLPANGNYLSTTMLFNQTSLNTAKWKNVNFDIFCLHSRWNIKEVMALLREEVRNFTIVHDPIEVFVSKVYFQDPVREFYDVKDIHDMVNSIQNTSISSSALNKRWLGFVGRNQIAWDIGLSPDIFDDKVALNKEIERLDLLRLQTYAIGFDIIVHRQLSNLFGQGILYSLSPIFPIVGLRKTPPWGLQKCPDLLLALKPTLPSLSPKCELKFVVSVLEFLWFVINCVKSELNPSQNLEYLVWVSELSRSDENRGKLFLGLSHGAIRRRASS</sequence>
<evidence type="ECO:0000256" key="9">
    <source>
        <dbReference type="ARBA" id="ARBA00023180"/>
    </source>
</evidence>
<keyword evidence="9" id="KW-0325">Glycoprotein</keyword>
<evidence type="ECO:0000256" key="10">
    <source>
        <dbReference type="SAM" id="MobiDB-lite"/>
    </source>
</evidence>
<dbReference type="GO" id="GO:0000139">
    <property type="term" value="C:Golgi membrane"/>
    <property type="evidence" value="ECO:0007669"/>
    <property type="project" value="UniProtKB-SubCell"/>
</dbReference>
<reference evidence="12 13" key="1">
    <citation type="submission" date="2016-03" db="EMBL/GenBank/DDBJ databases">
        <title>EvidentialGene: Evidence-directed Construction of Genes on Genomes.</title>
        <authorList>
            <person name="Gilbert D.G."/>
            <person name="Choi J.-H."/>
            <person name="Mockaitis K."/>
            <person name="Colbourne J."/>
            <person name="Pfrender M."/>
        </authorList>
    </citation>
    <scope>NUCLEOTIDE SEQUENCE [LARGE SCALE GENOMIC DNA]</scope>
    <source>
        <strain evidence="12 13">Xinb3</strain>
        <tissue evidence="12">Complete organism</tissue>
    </source>
</reference>
<evidence type="ECO:0000313" key="12">
    <source>
        <dbReference type="EMBL" id="KZS06428.1"/>
    </source>
</evidence>
<keyword evidence="13" id="KW-1185">Reference proteome</keyword>
<comment type="caution">
    <text evidence="12">The sequence shown here is derived from an EMBL/GenBank/DDBJ whole genome shotgun (WGS) entry which is preliminary data.</text>
</comment>
<dbReference type="EMBL" id="LRGB01002732">
    <property type="protein sequence ID" value="KZS06428.1"/>
    <property type="molecule type" value="Genomic_DNA"/>
</dbReference>